<dbReference type="Proteomes" id="UP001175261">
    <property type="component" value="Unassembled WGS sequence"/>
</dbReference>
<proteinExistence type="predicted"/>
<evidence type="ECO:0000313" key="4">
    <source>
        <dbReference type="Proteomes" id="UP001175261"/>
    </source>
</evidence>
<feature type="compositionally biased region" description="Acidic residues" evidence="2">
    <location>
        <begin position="332"/>
        <end position="344"/>
    </location>
</feature>
<dbReference type="PANTHER" id="PTHR37534">
    <property type="entry name" value="TRANSCRIPTIONAL ACTIVATOR PROTEIN UGA3"/>
    <property type="match status" value="1"/>
</dbReference>
<dbReference type="GO" id="GO:0045944">
    <property type="term" value="P:positive regulation of transcription by RNA polymerase II"/>
    <property type="evidence" value="ECO:0007669"/>
    <property type="project" value="TreeGrafter"/>
</dbReference>
<gene>
    <name evidence="3" type="ORF">NLU13_6272</name>
</gene>
<comment type="caution">
    <text evidence="3">The sequence shown here is derived from an EMBL/GenBank/DDBJ whole genome shotgun (WGS) entry which is preliminary data.</text>
</comment>
<feature type="compositionally biased region" description="Polar residues" evidence="2">
    <location>
        <begin position="137"/>
        <end position="163"/>
    </location>
</feature>
<feature type="region of interest" description="Disordered" evidence="2">
    <location>
        <begin position="117"/>
        <end position="175"/>
    </location>
</feature>
<keyword evidence="4" id="KW-1185">Reference proteome</keyword>
<dbReference type="PANTHER" id="PTHR37534:SF2">
    <property type="entry name" value="N-ACETYLTRANSFERASE DOMAIN-CONTAINING PROTEIN"/>
    <property type="match status" value="1"/>
</dbReference>
<sequence>MIGLSDRLFGVHNGSREGTTKDGTKKGAATDRCWGFAVWEQRSETLVAKLDARGSDGTTLHTTRNSKHPPDLSLIGLHQNWTYIGSTEASGMTHQARNAIQKEAVFGMSRKVRFDARSQIDRPDDDAKGPSSIAIPLSTSLSPVSHVQTETRGTSAGSTSNPSKRSRRTASLEHWDEVERPHPFVRSRAPYPSASSASPEIGDATRIRRFPLEDVQEACLLRYYVEELSHWFDLCDESRHFQLAVPVLARRHPHLLNAIFAVAARHLSRMPRFKTRRGIEYHGQLLPKLDQNAPMEYTLQCIPAMRQFHDLEDNEYRESIVATAVILRQLEEIDDEEEDDDDERDGLGHGQGAGSRSTQINFLPIIDAILRSRPSRHLFAQRGVTQAAYWMALRQEIYHSFTRREPPQMFLEAEYWAGASRANKSVMHSVQVAKWCWGDRSQHEWDRLMGQQQLLEEAVLADYQPILKKPPDKAKGEIFPTVWFGSTIEVTSNQQAIISRSVLMAENPQLQNRNTPRPRWRQLENDVKMLILELCGIALCHPQSPPVLVNAAIGIQLYGDFFTDQYERLALKGVVEKYRDTHAWPVKRLLDMFP</sequence>
<accession>A0AA39L747</accession>
<keyword evidence="1" id="KW-0539">Nucleus</keyword>
<evidence type="ECO:0000313" key="3">
    <source>
        <dbReference type="EMBL" id="KAK0386435.1"/>
    </source>
</evidence>
<reference evidence="3" key="1">
    <citation type="submission" date="2022-10" db="EMBL/GenBank/DDBJ databases">
        <title>Determination and structural analysis of whole genome sequence of Sarocladium strictum F4-1.</title>
        <authorList>
            <person name="Hu L."/>
            <person name="Jiang Y."/>
        </authorList>
    </citation>
    <scope>NUCLEOTIDE SEQUENCE</scope>
    <source>
        <strain evidence="3">F4-1</strain>
    </source>
</reference>
<evidence type="ECO:0000256" key="1">
    <source>
        <dbReference type="ARBA" id="ARBA00023242"/>
    </source>
</evidence>
<organism evidence="3 4">
    <name type="scientific">Sarocladium strictum</name>
    <name type="common">Black bundle disease fungus</name>
    <name type="synonym">Acremonium strictum</name>
    <dbReference type="NCBI Taxonomy" id="5046"/>
    <lineage>
        <taxon>Eukaryota</taxon>
        <taxon>Fungi</taxon>
        <taxon>Dikarya</taxon>
        <taxon>Ascomycota</taxon>
        <taxon>Pezizomycotina</taxon>
        <taxon>Sordariomycetes</taxon>
        <taxon>Hypocreomycetidae</taxon>
        <taxon>Hypocreales</taxon>
        <taxon>Sarocladiaceae</taxon>
        <taxon>Sarocladium</taxon>
    </lineage>
</organism>
<feature type="compositionally biased region" description="Basic and acidic residues" evidence="2">
    <location>
        <begin position="117"/>
        <end position="128"/>
    </location>
</feature>
<dbReference type="GO" id="GO:0003700">
    <property type="term" value="F:DNA-binding transcription factor activity"/>
    <property type="evidence" value="ECO:0007669"/>
    <property type="project" value="TreeGrafter"/>
</dbReference>
<name>A0AA39L747_SARSR</name>
<evidence type="ECO:0008006" key="5">
    <source>
        <dbReference type="Google" id="ProtNLM"/>
    </source>
</evidence>
<dbReference type="GO" id="GO:0000976">
    <property type="term" value="F:transcription cis-regulatory region binding"/>
    <property type="evidence" value="ECO:0007669"/>
    <property type="project" value="TreeGrafter"/>
</dbReference>
<feature type="region of interest" description="Disordered" evidence="2">
    <location>
        <begin position="332"/>
        <end position="356"/>
    </location>
</feature>
<protein>
    <recommendedName>
        <fullName evidence="5">ARCA-like protein</fullName>
    </recommendedName>
</protein>
<dbReference type="EMBL" id="JAPDFR010000005">
    <property type="protein sequence ID" value="KAK0386435.1"/>
    <property type="molecule type" value="Genomic_DNA"/>
</dbReference>
<dbReference type="GO" id="GO:0005634">
    <property type="term" value="C:nucleus"/>
    <property type="evidence" value="ECO:0007669"/>
    <property type="project" value="TreeGrafter"/>
</dbReference>
<dbReference type="AlphaFoldDB" id="A0AA39L747"/>
<evidence type="ECO:0000256" key="2">
    <source>
        <dbReference type="SAM" id="MobiDB-lite"/>
    </source>
</evidence>